<dbReference type="SUPFAM" id="SSF103473">
    <property type="entry name" value="MFS general substrate transporter"/>
    <property type="match status" value="1"/>
</dbReference>
<organism evidence="2">
    <name type="scientific">Zooxanthella nutricula</name>
    <dbReference type="NCBI Taxonomy" id="1333877"/>
    <lineage>
        <taxon>Eukaryota</taxon>
        <taxon>Sar</taxon>
        <taxon>Alveolata</taxon>
        <taxon>Dinophyceae</taxon>
        <taxon>Peridiniales</taxon>
        <taxon>Peridiniales incertae sedis</taxon>
        <taxon>Zooxanthella</taxon>
    </lineage>
</organism>
<dbReference type="AlphaFoldDB" id="A0A7S2LTQ7"/>
<dbReference type="EMBL" id="HBGW01066634">
    <property type="protein sequence ID" value="CAD9614916.1"/>
    <property type="molecule type" value="Transcribed_RNA"/>
</dbReference>
<dbReference type="InterPro" id="IPR036259">
    <property type="entry name" value="MFS_trans_sf"/>
</dbReference>
<dbReference type="PANTHER" id="PTHR23525:SF1">
    <property type="entry name" value="NODULIN-LIKE DOMAIN-CONTAINING PROTEIN"/>
    <property type="match status" value="1"/>
</dbReference>
<evidence type="ECO:0008006" key="3">
    <source>
        <dbReference type="Google" id="ProtNLM"/>
    </source>
</evidence>
<dbReference type="Gene3D" id="1.20.1250.20">
    <property type="entry name" value="MFS general substrate transporter like domains"/>
    <property type="match status" value="1"/>
</dbReference>
<evidence type="ECO:0000313" key="2">
    <source>
        <dbReference type="EMBL" id="CAD9614916.1"/>
    </source>
</evidence>
<evidence type="ECO:0000256" key="1">
    <source>
        <dbReference type="SAM" id="Phobius"/>
    </source>
</evidence>
<gene>
    <name evidence="2" type="ORF">BRAN1462_LOCUS42465</name>
</gene>
<feature type="transmembrane region" description="Helical" evidence="1">
    <location>
        <begin position="116"/>
        <end position="139"/>
    </location>
</feature>
<sequence>MQLGIWLAIAAASTGAPCLARKLGRLPAANVFHILGTGLLFLISNQSLGARVEVPLVLLRNAVMNSGGPLIQATILELVPTHHQGKWSSVASLRRMTWSGSAFIGGMLSDSHDYRYAFFITACVHTGAGVLLLVVNLLVYAHERGGAANCGASA</sequence>
<protein>
    <recommendedName>
        <fullName evidence="3">Major facilitator superfamily (MFS) profile domain-containing protein</fullName>
    </recommendedName>
</protein>
<name>A0A7S2LTQ7_9DINO</name>
<keyword evidence="1" id="KW-0472">Membrane</keyword>
<proteinExistence type="predicted"/>
<dbReference type="PANTHER" id="PTHR23525">
    <property type="entry name" value="TRANSPORTER, PUTATIVE-RELATED"/>
    <property type="match status" value="1"/>
</dbReference>
<reference evidence="2" key="1">
    <citation type="submission" date="2021-01" db="EMBL/GenBank/DDBJ databases">
        <authorList>
            <person name="Corre E."/>
            <person name="Pelletier E."/>
            <person name="Niang G."/>
            <person name="Scheremetjew M."/>
            <person name="Finn R."/>
            <person name="Kale V."/>
            <person name="Holt S."/>
            <person name="Cochrane G."/>
            <person name="Meng A."/>
            <person name="Brown T."/>
            <person name="Cohen L."/>
        </authorList>
    </citation>
    <scope>NUCLEOTIDE SEQUENCE</scope>
    <source>
        <strain evidence="2">RCC3387</strain>
    </source>
</reference>
<keyword evidence="1" id="KW-0812">Transmembrane</keyword>
<accession>A0A7S2LTQ7</accession>
<keyword evidence="1" id="KW-1133">Transmembrane helix</keyword>